<dbReference type="RefSeq" id="WP_111488620.1">
    <property type="nucleotide sequence ID" value="NZ_CP031264.1"/>
</dbReference>
<evidence type="ECO:0000256" key="1">
    <source>
        <dbReference type="ARBA" id="ARBA00005437"/>
    </source>
</evidence>
<dbReference type="KEGG" id="stri:C7M71_015140"/>
<dbReference type="Gene3D" id="2.40.160.200">
    <property type="entry name" value="LURP1-related"/>
    <property type="match status" value="1"/>
</dbReference>
<feature type="region of interest" description="Disordered" evidence="2">
    <location>
        <begin position="160"/>
        <end position="182"/>
    </location>
</feature>
<gene>
    <name evidence="3" type="ORF">C7M71_015140</name>
</gene>
<proteinExistence type="inferred from homology"/>
<dbReference type="Proteomes" id="UP000249340">
    <property type="component" value="Chromosome"/>
</dbReference>
<dbReference type="SUPFAM" id="SSF54518">
    <property type="entry name" value="Tubby C-terminal domain-like"/>
    <property type="match status" value="1"/>
</dbReference>
<name>A0A345SXW1_9ACTN</name>
<evidence type="ECO:0000313" key="4">
    <source>
        <dbReference type="Proteomes" id="UP000249340"/>
    </source>
</evidence>
<accession>A0A345SXW1</accession>
<dbReference type="OrthoDB" id="4863874at2"/>
<dbReference type="AlphaFoldDB" id="A0A345SXW1"/>
<sequence>MKYLVRERIFGIGDDFWVTTEGGEKAFLVDGKALRLRETFELRDASGRVVAVIRKKVLSVRDAMKVEDAHGETVATVKKKLFTPFRDSYRAELADGGELEIHGDFLDKEYDIEGGGERLARISRKWFRIRDTYAVDVAEGADPALLLSVAVCVDRLAAEHEEEQREKHGRHGEHGEHGERED</sequence>
<dbReference type="InterPro" id="IPR038595">
    <property type="entry name" value="LOR_sf"/>
</dbReference>
<organism evidence="3 4">
    <name type="scientific">Peterkaempfera bronchialis</name>
    <dbReference type="NCBI Taxonomy" id="2126346"/>
    <lineage>
        <taxon>Bacteria</taxon>
        <taxon>Bacillati</taxon>
        <taxon>Actinomycetota</taxon>
        <taxon>Actinomycetes</taxon>
        <taxon>Kitasatosporales</taxon>
        <taxon>Streptomycetaceae</taxon>
        <taxon>Peterkaempfera</taxon>
    </lineage>
</organism>
<evidence type="ECO:0000313" key="3">
    <source>
        <dbReference type="EMBL" id="AXI78566.1"/>
    </source>
</evidence>
<reference evidence="4" key="1">
    <citation type="submission" date="2018-07" db="EMBL/GenBank/DDBJ databases">
        <title>Streptacidiphilus bronchialis DSM 106435 chromosome.</title>
        <authorList>
            <person name="Batra D."/>
            <person name="Gulvik C.A."/>
        </authorList>
    </citation>
    <scope>NUCLEOTIDE SEQUENCE [LARGE SCALE GENOMIC DNA]</scope>
    <source>
        <strain evidence="4">DSM 106435</strain>
    </source>
</reference>
<protein>
    <recommendedName>
        <fullName evidence="5">LURP-one-related family protein</fullName>
    </recommendedName>
</protein>
<dbReference type="InterPro" id="IPR007612">
    <property type="entry name" value="LOR"/>
</dbReference>
<comment type="similarity">
    <text evidence="1">Belongs to the LOR family.</text>
</comment>
<dbReference type="Pfam" id="PF04525">
    <property type="entry name" value="LOR"/>
    <property type="match status" value="1"/>
</dbReference>
<evidence type="ECO:0000256" key="2">
    <source>
        <dbReference type="SAM" id="MobiDB-lite"/>
    </source>
</evidence>
<keyword evidence="4" id="KW-1185">Reference proteome</keyword>
<dbReference type="EMBL" id="CP031264">
    <property type="protein sequence ID" value="AXI78566.1"/>
    <property type="molecule type" value="Genomic_DNA"/>
</dbReference>
<evidence type="ECO:0008006" key="5">
    <source>
        <dbReference type="Google" id="ProtNLM"/>
    </source>
</evidence>
<dbReference type="InterPro" id="IPR025659">
    <property type="entry name" value="Tubby-like_C"/>
</dbReference>